<reference evidence="2" key="1">
    <citation type="submission" date="2021-06" db="EMBL/GenBank/DDBJ databases">
        <title>Comparative genomics, transcriptomics and evolutionary studies reveal genomic signatures of adaptation to plant cell wall in hemibiotrophic fungi.</title>
        <authorList>
            <consortium name="DOE Joint Genome Institute"/>
            <person name="Baroncelli R."/>
            <person name="Diaz J.F."/>
            <person name="Benocci T."/>
            <person name="Peng M."/>
            <person name="Battaglia E."/>
            <person name="Haridas S."/>
            <person name="Andreopoulos W."/>
            <person name="Labutti K."/>
            <person name="Pangilinan J."/>
            <person name="Floch G.L."/>
            <person name="Makela M.R."/>
            <person name="Henrissat B."/>
            <person name="Grigoriev I.V."/>
            <person name="Crouch J.A."/>
            <person name="De Vries R.P."/>
            <person name="Sukno S.A."/>
            <person name="Thon M.R."/>
        </authorList>
    </citation>
    <scope>NUCLEOTIDE SEQUENCE</scope>
    <source>
        <strain evidence="2">CBS 193.32</strain>
    </source>
</reference>
<dbReference type="Proteomes" id="UP001224890">
    <property type="component" value="Unassembled WGS sequence"/>
</dbReference>
<evidence type="ECO:0000313" key="3">
    <source>
        <dbReference type="Proteomes" id="UP001224890"/>
    </source>
</evidence>
<dbReference type="AlphaFoldDB" id="A0AAJ0AKU4"/>
<evidence type="ECO:0000313" key="2">
    <source>
        <dbReference type="EMBL" id="KAK1675732.1"/>
    </source>
</evidence>
<keyword evidence="1" id="KW-0732">Signal</keyword>
<protein>
    <recommendedName>
        <fullName evidence="4">Secreted protein</fullName>
    </recommendedName>
</protein>
<proteinExistence type="predicted"/>
<accession>A0AAJ0AKU4</accession>
<dbReference type="GeneID" id="85450123"/>
<gene>
    <name evidence="2" type="ORF">BDP55DRAFT_148525</name>
</gene>
<comment type="caution">
    <text evidence="2">The sequence shown here is derived from an EMBL/GenBank/DDBJ whole genome shotgun (WGS) entry which is preliminary data.</text>
</comment>
<dbReference type="EMBL" id="JAHMHR010000020">
    <property type="protein sequence ID" value="KAK1675732.1"/>
    <property type="molecule type" value="Genomic_DNA"/>
</dbReference>
<name>A0AAJ0AKU4_9PEZI</name>
<feature type="signal peptide" evidence="1">
    <location>
        <begin position="1"/>
        <end position="28"/>
    </location>
</feature>
<evidence type="ECO:0008006" key="4">
    <source>
        <dbReference type="Google" id="ProtNLM"/>
    </source>
</evidence>
<evidence type="ECO:0000256" key="1">
    <source>
        <dbReference type="SAM" id="SignalP"/>
    </source>
</evidence>
<organism evidence="2 3">
    <name type="scientific">Colletotrichum godetiae</name>
    <dbReference type="NCBI Taxonomy" id="1209918"/>
    <lineage>
        <taxon>Eukaryota</taxon>
        <taxon>Fungi</taxon>
        <taxon>Dikarya</taxon>
        <taxon>Ascomycota</taxon>
        <taxon>Pezizomycotina</taxon>
        <taxon>Sordariomycetes</taxon>
        <taxon>Hypocreomycetidae</taxon>
        <taxon>Glomerellales</taxon>
        <taxon>Glomerellaceae</taxon>
        <taxon>Colletotrichum</taxon>
        <taxon>Colletotrichum acutatum species complex</taxon>
    </lineage>
</organism>
<keyword evidence="3" id="KW-1185">Reference proteome</keyword>
<sequence>MSQERGFFFFFFALFSCQQCNLIRVCLGDLPSCLEPRLSVAASAHFDQRCWTDITELSWMDTIGRLEFGGSASLQGMAGPGSWHGCVVRIVRRLRAEGGSPTRTIPLRWDQIGCCRAAVTQQLHMSSTRARAGRCGR</sequence>
<feature type="chain" id="PRO_5042604505" description="Secreted protein" evidence="1">
    <location>
        <begin position="29"/>
        <end position="137"/>
    </location>
</feature>
<dbReference type="PROSITE" id="PS51257">
    <property type="entry name" value="PROKAR_LIPOPROTEIN"/>
    <property type="match status" value="1"/>
</dbReference>
<dbReference type="RefSeq" id="XP_060429735.1">
    <property type="nucleotide sequence ID" value="XM_060565597.1"/>
</dbReference>